<organism evidence="1">
    <name type="scientific">Octopus bimaculoides</name>
    <name type="common">California two-spotted octopus</name>
    <dbReference type="NCBI Taxonomy" id="37653"/>
    <lineage>
        <taxon>Eukaryota</taxon>
        <taxon>Metazoa</taxon>
        <taxon>Spiralia</taxon>
        <taxon>Lophotrochozoa</taxon>
        <taxon>Mollusca</taxon>
        <taxon>Cephalopoda</taxon>
        <taxon>Coleoidea</taxon>
        <taxon>Octopodiformes</taxon>
        <taxon>Octopoda</taxon>
        <taxon>Incirrata</taxon>
        <taxon>Octopodidae</taxon>
        <taxon>Octopus</taxon>
    </lineage>
</organism>
<accession>A0A0L8IH49</accession>
<proteinExistence type="predicted"/>
<evidence type="ECO:0000313" key="1">
    <source>
        <dbReference type="EMBL" id="KOG00778.1"/>
    </source>
</evidence>
<reference evidence="1" key="1">
    <citation type="submission" date="2015-07" db="EMBL/GenBank/DDBJ databases">
        <title>MeaNS - Measles Nucleotide Surveillance Program.</title>
        <authorList>
            <person name="Tran T."/>
            <person name="Druce J."/>
        </authorList>
    </citation>
    <scope>NUCLEOTIDE SEQUENCE</scope>
    <source>
        <strain evidence="1">UCB-OBI-ISO-001</strain>
        <tissue evidence="1">Gonad</tissue>
    </source>
</reference>
<gene>
    <name evidence="1" type="ORF">OCBIM_22034922mg</name>
</gene>
<dbReference type="EMBL" id="KQ415742">
    <property type="protein sequence ID" value="KOG00778.1"/>
    <property type="molecule type" value="Genomic_DNA"/>
</dbReference>
<dbReference type="AlphaFoldDB" id="A0A0L8IH49"/>
<sequence length="118" mass="13001">MILISVAMIIPSRGKTGVLPQAAPNTTIPKPLIDRVELNGVESFSIQPRQLETAPTNRITWRSTTYTAVAAFEEDRWQRLAARDAASSSVPATEYKCLTCTCPCASGFGRRSHIRSHR</sequence>
<name>A0A0L8IH49_OCTBM</name>
<protein>
    <submittedName>
        <fullName evidence="1">Uncharacterized protein</fullName>
    </submittedName>
</protein>